<reference evidence="2 3" key="1">
    <citation type="submission" date="2015-12" db="EMBL/GenBank/DDBJ databases">
        <title>The genome of Folsomia candida.</title>
        <authorList>
            <person name="Faddeeva A."/>
            <person name="Derks M.F."/>
            <person name="Anvar Y."/>
            <person name="Smit S."/>
            <person name="Van Straalen N."/>
            <person name="Roelofs D."/>
        </authorList>
    </citation>
    <scope>NUCLEOTIDE SEQUENCE [LARGE SCALE GENOMIC DNA]</scope>
    <source>
        <strain evidence="2 3">VU population</strain>
        <tissue evidence="2">Whole body</tissue>
    </source>
</reference>
<comment type="caution">
    <text evidence="2">The sequence shown here is derived from an EMBL/GenBank/DDBJ whole genome shotgun (WGS) entry which is preliminary data.</text>
</comment>
<dbReference type="Proteomes" id="UP000198287">
    <property type="component" value="Unassembled WGS sequence"/>
</dbReference>
<keyword evidence="1" id="KW-0732">Signal</keyword>
<sequence>MNGNNKKLTTVKLILGVVIFCILAENSASFPTEDGTDFQKEETAPGNRTRRRADYGSIDNLQYAYGCQDYGCHKGRCWAWCGVRPDDHKQWCWTTRGNMWDLQYVGCSSHNDCDGCWHCAGTCSL</sequence>
<name>A0A226F569_FOLCA</name>
<proteinExistence type="predicted"/>
<keyword evidence="3" id="KW-1185">Reference proteome</keyword>
<accession>A0A226F569</accession>
<gene>
    <name evidence="2" type="ORF">Fcan01_00906</name>
</gene>
<protein>
    <submittedName>
        <fullName evidence="2">Allergen Tha p 2</fullName>
    </submittedName>
</protein>
<feature type="signal peptide" evidence="1">
    <location>
        <begin position="1"/>
        <end position="29"/>
    </location>
</feature>
<dbReference type="AlphaFoldDB" id="A0A226F569"/>
<organism evidence="2 3">
    <name type="scientific">Folsomia candida</name>
    <name type="common">Springtail</name>
    <dbReference type="NCBI Taxonomy" id="158441"/>
    <lineage>
        <taxon>Eukaryota</taxon>
        <taxon>Metazoa</taxon>
        <taxon>Ecdysozoa</taxon>
        <taxon>Arthropoda</taxon>
        <taxon>Hexapoda</taxon>
        <taxon>Collembola</taxon>
        <taxon>Entomobryomorpha</taxon>
        <taxon>Isotomoidea</taxon>
        <taxon>Isotomidae</taxon>
        <taxon>Proisotominae</taxon>
        <taxon>Folsomia</taxon>
    </lineage>
</organism>
<evidence type="ECO:0000313" key="3">
    <source>
        <dbReference type="Proteomes" id="UP000198287"/>
    </source>
</evidence>
<dbReference type="EMBL" id="LNIX01000001">
    <property type="protein sequence ID" value="OXA64056.1"/>
    <property type="molecule type" value="Genomic_DNA"/>
</dbReference>
<evidence type="ECO:0000313" key="2">
    <source>
        <dbReference type="EMBL" id="OXA64056.1"/>
    </source>
</evidence>
<feature type="chain" id="PRO_5012556356" evidence="1">
    <location>
        <begin position="30"/>
        <end position="125"/>
    </location>
</feature>
<evidence type="ECO:0000256" key="1">
    <source>
        <dbReference type="SAM" id="SignalP"/>
    </source>
</evidence>